<dbReference type="CDD" id="cd02509">
    <property type="entry name" value="GDP-M1P_Guanylyltransferase"/>
    <property type="match status" value="1"/>
</dbReference>
<keyword evidence="2" id="KW-0808">Transferase</keyword>
<comment type="caution">
    <text evidence="2">The sequence shown here is derived from an EMBL/GenBank/DDBJ whole genome shotgun (WGS) entry which is preliminary data.</text>
</comment>
<dbReference type="GO" id="GO:0016779">
    <property type="term" value="F:nucleotidyltransferase activity"/>
    <property type="evidence" value="ECO:0007669"/>
    <property type="project" value="UniProtKB-KW"/>
</dbReference>
<dbReference type="InterPro" id="IPR049577">
    <property type="entry name" value="GMPP_N"/>
</dbReference>
<dbReference type="SUPFAM" id="SSF53448">
    <property type="entry name" value="Nucleotide-diphospho-sugar transferases"/>
    <property type="match status" value="1"/>
</dbReference>
<gene>
    <name evidence="2" type="ORF">KEM10_21020</name>
</gene>
<dbReference type="Pfam" id="PF00483">
    <property type="entry name" value="NTP_transferase"/>
    <property type="match status" value="1"/>
</dbReference>
<keyword evidence="3" id="KW-1185">Reference proteome</keyword>
<proteinExistence type="predicted"/>
<name>A0ABS5K0Y5_9BACT</name>
<dbReference type="EMBL" id="JAGUCO010000029">
    <property type="protein sequence ID" value="MBS2100783.1"/>
    <property type="molecule type" value="Genomic_DNA"/>
</dbReference>
<dbReference type="SUPFAM" id="SSF159283">
    <property type="entry name" value="Guanosine diphospho-D-mannose pyrophosphorylase/mannose-6-phosphate isomerase linker domain"/>
    <property type="match status" value="1"/>
</dbReference>
<sequence>MNPNNYLIIMAGGIGSRFWPMSTAETPKQFLDILGTGKTMIQQTVSRFGDLVPIENIFIVTSKNYQAIIQDQLPDISDSQVLLEPCMRNTAPCIAYAAYKIYKRNPEANIVVAPSDHLITDESGFRDVVSKGLEFTSKDDVLLTLGIHPHRPETGYGYIQADSEAVSGINKVAAFKEKPDLETANGYLAEGNFFWNAGIFLWSAKSIITSFVSHLPKVAALFAKGEEKYDTENEQVFIDENFPSCENISVDYGIMERADNIYVMPADFGWSDLGTWGSLWEKRSKDENGNSVVGDQVHLFECKDTIVTVPNNRPVVLQGLDDCIVTEANGVFMVCKKEDEQRIKEFRSVVIDHK</sequence>
<evidence type="ECO:0000313" key="2">
    <source>
        <dbReference type="EMBL" id="MBS2100783.1"/>
    </source>
</evidence>
<dbReference type="PANTHER" id="PTHR46390:SF1">
    <property type="entry name" value="MANNOSE-1-PHOSPHATE GUANYLYLTRANSFERASE"/>
    <property type="match status" value="1"/>
</dbReference>
<evidence type="ECO:0000259" key="1">
    <source>
        <dbReference type="Pfam" id="PF00483"/>
    </source>
</evidence>
<protein>
    <submittedName>
        <fullName evidence="2">Mannose-1-phosphate guanylyltransferase</fullName>
    </submittedName>
</protein>
<feature type="domain" description="Nucleotidyl transferase" evidence="1">
    <location>
        <begin position="8"/>
        <end position="287"/>
    </location>
</feature>
<dbReference type="InterPro" id="IPR005835">
    <property type="entry name" value="NTP_transferase_dom"/>
</dbReference>
<dbReference type="InterPro" id="IPR051161">
    <property type="entry name" value="Mannose-6P_isomerase_type2"/>
</dbReference>
<dbReference type="Gene3D" id="3.90.550.10">
    <property type="entry name" value="Spore Coat Polysaccharide Biosynthesis Protein SpsA, Chain A"/>
    <property type="match status" value="1"/>
</dbReference>
<accession>A0ABS5K0Y5</accession>
<dbReference type="PANTHER" id="PTHR46390">
    <property type="entry name" value="MANNOSE-1-PHOSPHATE GUANYLYLTRANSFERASE"/>
    <property type="match status" value="1"/>
</dbReference>
<organism evidence="2 3">
    <name type="scientific">Carboxylicivirga linearis</name>
    <dbReference type="NCBI Taxonomy" id="1628157"/>
    <lineage>
        <taxon>Bacteria</taxon>
        <taxon>Pseudomonadati</taxon>
        <taxon>Bacteroidota</taxon>
        <taxon>Bacteroidia</taxon>
        <taxon>Marinilabiliales</taxon>
        <taxon>Marinilabiliaceae</taxon>
        <taxon>Carboxylicivirga</taxon>
    </lineage>
</organism>
<dbReference type="Proteomes" id="UP000708576">
    <property type="component" value="Unassembled WGS sequence"/>
</dbReference>
<dbReference type="RefSeq" id="WP_212219309.1">
    <property type="nucleotide sequence ID" value="NZ_JAGUCO010000029.1"/>
</dbReference>
<dbReference type="InterPro" id="IPR029044">
    <property type="entry name" value="Nucleotide-diphossugar_trans"/>
</dbReference>
<reference evidence="2 3" key="1">
    <citation type="journal article" date="2015" name="Int. J. Syst. Evol. Microbiol.">
        <title>Carboxylicivirga linearis sp. nov., isolated from a sea cucumber culture pond.</title>
        <authorList>
            <person name="Wang F.Q."/>
            <person name="Zhou Y.X."/>
            <person name="Lin X.Z."/>
            <person name="Chen G.J."/>
            <person name="Du Z.J."/>
        </authorList>
    </citation>
    <scope>NUCLEOTIDE SEQUENCE [LARGE SCALE GENOMIC DNA]</scope>
    <source>
        <strain evidence="2 3">FB218</strain>
    </source>
</reference>
<keyword evidence="2" id="KW-0548">Nucleotidyltransferase</keyword>
<evidence type="ECO:0000313" key="3">
    <source>
        <dbReference type="Proteomes" id="UP000708576"/>
    </source>
</evidence>